<reference evidence="1 2" key="1">
    <citation type="journal article" date="2016" name="ISME J.">
        <title>Chasing the elusive Euryarchaeota class WSA2: genomes reveal a uniquely fastidious methyl-reducing methanogen.</title>
        <authorList>
            <person name="Nobu M.K."/>
            <person name="Narihiro T."/>
            <person name="Kuroda K."/>
            <person name="Mei R."/>
            <person name="Liu W.T."/>
        </authorList>
    </citation>
    <scope>NUCLEOTIDE SEQUENCE [LARGE SCALE GENOMIC DNA]</scope>
    <source>
        <strain evidence="1">ADurb1013_Bin02101</strain>
    </source>
</reference>
<accession>A0A150J6W9</accession>
<comment type="caution">
    <text evidence="1">The sequence shown here is derived from an EMBL/GenBank/DDBJ whole genome shotgun (WGS) entry which is preliminary data.</text>
</comment>
<gene>
    <name evidence="1" type="ORF">AN188_01533</name>
</gene>
<organism evidence="1 2">
    <name type="scientific">Candidatus Methanofastidiosum methylothiophilum</name>
    <dbReference type="NCBI Taxonomy" id="1705564"/>
    <lineage>
        <taxon>Archaea</taxon>
        <taxon>Methanobacteriati</taxon>
        <taxon>Methanobacteriota</taxon>
        <taxon>Stenosarchaea group</taxon>
        <taxon>Candidatus Methanofastidiosia</taxon>
        <taxon>Candidatus Methanofastidiosales</taxon>
        <taxon>Candidatus Methanofastidiosaceae</taxon>
        <taxon>Candidatus Methanofastidiosum</taxon>
    </lineage>
</organism>
<dbReference type="AlphaFoldDB" id="A0A150J6W9"/>
<evidence type="ECO:0000313" key="2">
    <source>
        <dbReference type="Proteomes" id="UP000092420"/>
    </source>
</evidence>
<dbReference type="EMBL" id="LNJB01000033">
    <property type="protein sequence ID" value="KYC52967.1"/>
    <property type="molecule type" value="Genomic_DNA"/>
</dbReference>
<protein>
    <submittedName>
        <fullName evidence="1">Uncharacterized protein</fullName>
    </submittedName>
</protein>
<name>A0A150J6W9_9EURY</name>
<proteinExistence type="predicted"/>
<sequence length="100" mass="12391">MFFYKVKLNLYIETTLEKNYFWFCNPEAGENGWIIEYDYSFKHPEEINDNEIKYLAYSGFFLRFYPVIDKITKVKHIVPPEIIEKKWEDPYFYNQKESEY</sequence>
<dbReference type="Proteomes" id="UP000092420">
    <property type="component" value="Unassembled WGS sequence"/>
</dbReference>
<evidence type="ECO:0000313" key="1">
    <source>
        <dbReference type="EMBL" id="KYC52967.1"/>
    </source>
</evidence>